<gene>
    <name evidence="2" type="ORF">GCM10007067_12470</name>
</gene>
<evidence type="ECO:0000256" key="1">
    <source>
        <dbReference type="SAM" id="Phobius"/>
    </source>
</evidence>
<dbReference type="Proteomes" id="UP000646426">
    <property type="component" value="Unassembled WGS sequence"/>
</dbReference>
<feature type="transmembrane region" description="Helical" evidence="1">
    <location>
        <begin position="44"/>
        <end position="64"/>
    </location>
</feature>
<reference evidence="2" key="1">
    <citation type="journal article" date="2014" name="Int. J. Syst. Evol. Microbiol.">
        <title>Complete genome sequence of Corynebacterium casei LMG S-19264T (=DSM 44701T), isolated from a smear-ripened cheese.</title>
        <authorList>
            <consortium name="US DOE Joint Genome Institute (JGI-PGF)"/>
            <person name="Walter F."/>
            <person name="Albersmeier A."/>
            <person name="Kalinowski J."/>
            <person name="Ruckert C."/>
        </authorList>
    </citation>
    <scope>NUCLEOTIDE SEQUENCE</scope>
    <source>
        <strain evidence="2">KCTC 23077</strain>
    </source>
</reference>
<comment type="caution">
    <text evidence="2">The sequence shown here is derived from an EMBL/GenBank/DDBJ whole genome shotgun (WGS) entry which is preliminary data.</text>
</comment>
<accession>A0A918T0F0</accession>
<name>A0A918T0F0_9GAMM</name>
<dbReference type="RefSeq" id="WP_189454332.1">
    <property type="nucleotide sequence ID" value="NZ_BMYD01000001.1"/>
</dbReference>
<sequence>MARSTLPKLITAAGVILLLLSLVLFTNGYFCTFNKASCGMVEPLIGLPVALAGFVLLVVGLLGLRRNGR</sequence>
<keyword evidence="1" id="KW-0472">Membrane</keyword>
<proteinExistence type="predicted"/>
<protein>
    <submittedName>
        <fullName evidence="2">Uncharacterized protein</fullName>
    </submittedName>
</protein>
<keyword evidence="1" id="KW-0812">Transmembrane</keyword>
<dbReference type="EMBL" id="BMYD01000001">
    <property type="protein sequence ID" value="GHA76706.1"/>
    <property type="molecule type" value="Genomic_DNA"/>
</dbReference>
<keyword evidence="1" id="KW-1133">Transmembrane helix</keyword>
<evidence type="ECO:0000313" key="2">
    <source>
        <dbReference type="EMBL" id="GHA76706.1"/>
    </source>
</evidence>
<dbReference type="AlphaFoldDB" id="A0A918T0F0"/>
<reference evidence="2" key="2">
    <citation type="submission" date="2020-09" db="EMBL/GenBank/DDBJ databases">
        <authorList>
            <person name="Sun Q."/>
            <person name="Kim S."/>
        </authorList>
    </citation>
    <scope>NUCLEOTIDE SEQUENCE</scope>
    <source>
        <strain evidence="2">KCTC 23077</strain>
    </source>
</reference>
<evidence type="ECO:0000313" key="3">
    <source>
        <dbReference type="Proteomes" id="UP000646426"/>
    </source>
</evidence>
<keyword evidence="3" id="KW-1185">Reference proteome</keyword>
<organism evidence="2 3">
    <name type="scientific">Cognatilysobacter bugurensis</name>
    <dbReference type="NCBI Taxonomy" id="543356"/>
    <lineage>
        <taxon>Bacteria</taxon>
        <taxon>Pseudomonadati</taxon>
        <taxon>Pseudomonadota</taxon>
        <taxon>Gammaproteobacteria</taxon>
        <taxon>Lysobacterales</taxon>
        <taxon>Lysobacteraceae</taxon>
        <taxon>Cognatilysobacter</taxon>
    </lineage>
</organism>